<gene>
    <name evidence="3" type="ORF">D7V20_10965</name>
</gene>
<reference evidence="3 4" key="1">
    <citation type="submission" date="2018-09" db="EMBL/GenBank/DDBJ databases">
        <title>The draft genome of Acinetobacter spp. strains.</title>
        <authorList>
            <person name="Qin J."/>
            <person name="Feng Y."/>
            <person name="Zong Z."/>
        </authorList>
    </citation>
    <scope>NUCLEOTIDE SEQUENCE [LARGE SCALE GENOMIC DNA]</scope>
    <source>
        <strain evidence="3 4">WCHAc060115</strain>
    </source>
</reference>
<proteinExistence type="predicted"/>
<dbReference type="InterPro" id="IPR035919">
    <property type="entry name" value="EAL_sf"/>
</dbReference>
<feature type="domain" description="EAL" evidence="2">
    <location>
        <begin position="480"/>
        <end position="730"/>
    </location>
</feature>
<dbReference type="AlphaFoldDB" id="A0A3A8F2X3"/>
<keyword evidence="4" id="KW-1185">Reference proteome</keyword>
<evidence type="ECO:0000259" key="2">
    <source>
        <dbReference type="PROSITE" id="PS50883"/>
    </source>
</evidence>
<dbReference type="Pfam" id="PF00563">
    <property type="entry name" value="EAL"/>
    <property type="match status" value="1"/>
</dbReference>
<dbReference type="SMART" id="SM00052">
    <property type="entry name" value="EAL"/>
    <property type="match status" value="1"/>
</dbReference>
<keyword evidence="1" id="KW-0175">Coiled coil</keyword>
<dbReference type="EMBL" id="RAXT01000021">
    <property type="protein sequence ID" value="RKG37410.1"/>
    <property type="molecule type" value="Genomic_DNA"/>
</dbReference>
<dbReference type="SUPFAM" id="SSF141868">
    <property type="entry name" value="EAL domain-like"/>
    <property type="match status" value="1"/>
</dbReference>
<evidence type="ECO:0000256" key="1">
    <source>
        <dbReference type="SAM" id="Coils"/>
    </source>
</evidence>
<dbReference type="RefSeq" id="WP_120384330.1">
    <property type="nucleotide sequence ID" value="NZ_RAXT01000021.1"/>
</dbReference>
<dbReference type="PROSITE" id="PS50883">
    <property type="entry name" value="EAL"/>
    <property type="match status" value="1"/>
</dbReference>
<dbReference type="InterPro" id="IPR035965">
    <property type="entry name" value="PAS-like_dom_sf"/>
</dbReference>
<dbReference type="Proteomes" id="UP000280405">
    <property type="component" value="Unassembled WGS sequence"/>
</dbReference>
<dbReference type="GO" id="GO:0071111">
    <property type="term" value="F:cyclic-guanylate-specific phosphodiesterase activity"/>
    <property type="evidence" value="ECO:0007669"/>
    <property type="project" value="InterPro"/>
</dbReference>
<name>A0A3A8F2X3_9GAMM</name>
<dbReference type="Gene3D" id="3.20.20.450">
    <property type="entry name" value="EAL domain"/>
    <property type="match status" value="1"/>
</dbReference>
<evidence type="ECO:0000313" key="4">
    <source>
        <dbReference type="Proteomes" id="UP000280405"/>
    </source>
</evidence>
<dbReference type="OrthoDB" id="7052318at2"/>
<evidence type="ECO:0000313" key="3">
    <source>
        <dbReference type="EMBL" id="RKG37410.1"/>
    </source>
</evidence>
<dbReference type="InterPro" id="IPR050706">
    <property type="entry name" value="Cyclic-di-GMP_PDE-like"/>
</dbReference>
<comment type="caution">
    <text evidence="3">The sequence shown here is derived from an EMBL/GenBank/DDBJ whole genome shotgun (WGS) entry which is preliminary data.</text>
</comment>
<dbReference type="PANTHER" id="PTHR33121">
    <property type="entry name" value="CYCLIC DI-GMP PHOSPHODIESTERASE PDEF"/>
    <property type="match status" value="1"/>
</dbReference>
<dbReference type="PANTHER" id="PTHR33121:SF70">
    <property type="entry name" value="SIGNALING PROTEIN YKOW"/>
    <property type="match status" value="1"/>
</dbReference>
<dbReference type="Gene3D" id="3.30.450.20">
    <property type="entry name" value="PAS domain"/>
    <property type="match status" value="1"/>
</dbReference>
<sequence>MGSLEVRNLLLSKKLKLSETRLLIIDDNQIRYNEIVDLFQSKKHLVHAILLDELKSFEKQLNTSWDLVIFGRAYDIKIEQTITLIQASADADIPVLLLKPEDYQNDQYLSYIQKGIYDVINLENTERFYVSLVRALSYSRTLQAQKHLLDDLENAKHQAQALVDEQHKAVALIQEGIHTEANEEYLKLFGLNDVADIIGLPLLDILQPKNINDFKQRFKKISQGQFDLARFEIDTLNSKAKSENPLKIEFLPSDVEDAIQITIETNSYSTHSTTSSDLSKKRISFVANSFQQIQYSLINQPAKANALVLFSLSDCPKEVFNSTWNTALQYLEHFQQFVKEQTNDTVYQIDNILYGILLQAESETILESRIHGLQALEKPQLLVINSKTYPLNLKIGYTHIDPNHFTEQNFSHILEQAYDHRLVKKDSVSDLQLSATLQETKIELTVEKPKLELEAIEPIQFEVAPAKPVIEPAANPTFQESAILTQIVRSLEKGEIQLKYQQLYDKQDSVLNIYEVTCGFIFNNQWKKVSNLIELDDDIELSIKLDRWILVEACKQLHNFITQYPEAKLIVNLNRHVLFNDKQFPELISKLLTIVGSRLSHPLILQFDEEDIAKNIIESQKQFAVLRENGAEISIRRFGSTISSEAILKQIDVGLLTLDEKFTEKLNNDKALSDFQHLLEKYHEIKPIDMVLKNLNDMNSFANAWNVEVRFLQGEYFQKKLDHLTDVQDH</sequence>
<organism evidence="3 4">
    <name type="scientific">Acinetobacter rongchengensis</name>
    <dbReference type="NCBI Taxonomy" id="2419601"/>
    <lineage>
        <taxon>Bacteria</taxon>
        <taxon>Pseudomonadati</taxon>
        <taxon>Pseudomonadota</taxon>
        <taxon>Gammaproteobacteria</taxon>
        <taxon>Moraxellales</taxon>
        <taxon>Moraxellaceae</taxon>
        <taxon>Acinetobacter</taxon>
    </lineage>
</organism>
<dbReference type="InterPro" id="IPR001633">
    <property type="entry name" value="EAL_dom"/>
</dbReference>
<protein>
    <submittedName>
        <fullName evidence="3">EAL domain-containing protein</fullName>
    </submittedName>
</protein>
<dbReference type="SUPFAM" id="SSF55785">
    <property type="entry name" value="PYP-like sensor domain (PAS domain)"/>
    <property type="match status" value="1"/>
</dbReference>
<accession>A0A3A8F2X3</accession>
<feature type="coiled-coil region" evidence="1">
    <location>
        <begin position="142"/>
        <end position="169"/>
    </location>
</feature>